<dbReference type="InterPro" id="IPR009013">
    <property type="entry name" value="Attachment_protein_shaft_sf"/>
</dbReference>
<name>W3V4S2_9GAMM</name>
<comment type="subcellular location">
    <subcellularLocation>
        <location evidence="1">Virion</location>
    </subcellularLocation>
</comment>
<dbReference type="InterPro" id="IPR011083">
    <property type="entry name" value="Phage_tail_collar_dom"/>
</dbReference>
<dbReference type="OrthoDB" id="6174642at2"/>
<dbReference type="InterPro" id="IPR037053">
    <property type="entry name" value="Phage_tail_collar_dom_sf"/>
</dbReference>
<dbReference type="EMBL" id="AYSJ01000014">
    <property type="protein sequence ID" value="ETS30019.1"/>
    <property type="molecule type" value="Genomic_DNA"/>
</dbReference>
<dbReference type="SUPFAM" id="SSF88874">
    <property type="entry name" value="Receptor-binding domain of short tail fibre protein gp12"/>
    <property type="match status" value="1"/>
</dbReference>
<comment type="caution">
    <text evidence="5">The sequence shown here is derived from an EMBL/GenBank/DDBJ whole genome shotgun (WGS) entry which is preliminary data.</text>
</comment>
<dbReference type="SUPFAM" id="SSF51225">
    <property type="entry name" value="Fibre shaft of virus attachment proteins"/>
    <property type="match status" value="1"/>
</dbReference>
<dbReference type="GO" id="GO:0019062">
    <property type="term" value="P:virion attachment to host cell"/>
    <property type="evidence" value="ECO:0007669"/>
    <property type="project" value="InterPro"/>
</dbReference>
<gene>
    <name evidence="5" type="ORF">PTE_03349</name>
</gene>
<dbReference type="RefSeq" id="WP_036848743.1">
    <property type="nucleotide sequence ID" value="NZ_AYSJ01000014.1"/>
</dbReference>
<evidence type="ECO:0000256" key="3">
    <source>
        <dbReference type="SAM" id="MobiDB-lite"/>
    </source>
</evidence>
<proteinExistence type="predicted"/>
<dbReference type="PATRIC" id="fig|1004151.3.peg.3453"/>
<feature type="region of interest" description="Disordered" evidence="3">
    <location>
        <begin position="1"/>
        <end position="33"/>
    </location>
</feature>
<keyword evidence="2" id="KW-0945">Host-virus interaction</keyword>
<protein>
    <submittedName>
        <fullName evidence="5">Phage tail collar family protein</fullName>
    </submittedName>
</protein>
<feature type="compositionally biased region" description="Low complexity" evidence="3">
    <location>
        <begin position="263"/>
        <end position="282"/>
    </location>
</feature>
<evidence type="ECO:0000313" key="5">
    <source>
        <dbReference type="EMBL" id="ETS30019.1"/>
    </source>
</evidence>
<feature type="region of interest" description="Disordered" evidence="3">
    <location>
        <begin position="261"/>
        <end position="282"/>
    </location>
</feature>
<dbReference type="AlphaFoldDB" id="W3V4S2"/>
<feature type="region of interest" description="Disordered" evidence="3">
    <location>
        <begin position="353"/>
        <end position="377"/>
    </location>
</feature>
<evidence type="ECO:0000256" key="2">
    <source>
        <dbReference type="ARBA" id="ARBA00022581"/>
    </source>
</evidence>
<dbReference type="Gene3D" id="3.90.1340.10">
    <property type="entry name" value="Phage tail collar domain"/>
    <property type="match status" value="1"/>
</dbReference>
<evidence type="ECO:0000313" key="6">
    <source>
        <dbReference type="Proteomes" id="UP000018957"/>
    </source>
</evidence>
<keyword evidence="6" id="KW-1185">Reference proteome</keyword>
<feature type="domain" description="Phage tail collar" evidence="4">
    <location>
        <begin position="218"/>
        <end position="250"/>
    </location>
</feature>
<evidence type="ECO:0000256" key="1">
    <source>
        <dbReference type="ARBA" id="ARBA00004328"/>
    </source>
</evidence>
<reference evidence="5 6" key="1">
    <citation type="submission" date="2013-11" db="EMBL/GenBank/DDBJ databases">
        <title>Elucidation of the Photorhabdus temperata genome and generation of transposon mutant library to identify motility mutants.</title>
        <authorList>
            <person name="Hurst S.G.IV."/>
            <person name="Micheals B."/>
            <person name="Abebe-Akele F."/>
            <person name="Rowedder H."/>
            <person name="Bullock H."/>
            <person name="Jackobeck R."/>
            <person name="Janicki E."/>
            <person name="Tisa L.S."/>
        </authorList>
    </citation>
    <scope>NUCLEOTIDE SEQUENCE [LARGE SCALE GENOMIC DNA]</scope>
    <source>
        <strain evidence="5 6">NC19</strain>
    </source>
</reference>
<dbReference type="Pfam" id="PF07484">
    <property type="entry name" value="Collar"/>
    <property type="match status" value="1"/>
</dbReference>
<dbReference type="Proteomes" id="UP000018957">
    <property type="component" value="Unassembled WGS sequence"/>
</dbReference>
<feature type="compositionally biased region" description="Polar residues" evidence="3">
    <location>
        <begin position="8"/>
        <end position="18"/>
    </location>
</feature>
<organism evidence="5 6">
    <name type="scientific">Photorhabdus khanii NC19</name>
    <dbReference type="NCBI Taxonomy" id="1004151"/>
    <lineage>
        <taxon>Bacteria</taxon>
        <taxon>Pseudomonadati</taxon>
        <taxon>Pseudomonadota</taxon>
        <taxon>Gammaproteobacteria</taxon>
        <taxon>Enterobacterales</taxon>
        <taxon>Morganellaceae</taxon>
        <taxon>Photorhabdus</taxon>
    </lineage>
</organism>
<evidence type="ECO:0000259" key="4">
    <source>
        <dbReference type="Pfam" id="PF07484"/>
    </source>
</evidence>
<accession>W3V4S2</accession>
<sequence>MKEIRYSVKTQEQQTLTDSKGIGPETDKLKDKFKDGSIPLQKDFNDLIDIADVGRKATGQAPQQNGPGVGLKLDDNGTLNLKMGTLASQDFSPLILEKDILSVELGSGLINKDNGICVGQGNGITVSGNGVEVKAKNNGSISVDSEGIAVKCWDGGGIVVTDNTGLYLKLEGGNPSNAWSGVSGLSLSKNGVKVKAGNGITVNSSGVSIDPNKVLPRGMIVMFSGNSSPTGWAFCDGGTYNGVTVPDLRSRFVMCGETISETGKSSSKASGSGNGKNFSKNTTSTQVSVTVNVQNTTLTESQIPSHQHIGGMAYYMNVGMQYETSFGPETSTDVINNNPSSVGMTKATSPRYAYTSKTGEGKGHNHQATASSPSHSHSVDVVPPYYLLAFIMKL</sequence>